<proteinExistence type="predicted"/>
<evidence type="ECO:0000313" key="2">
    <source>
        <dbReference type="Proteomes" id="UP001596977"/>
    </source>
</evidence>
<dbReference type="Proteomes" id="UP001596977">
    <property type="component" value="Unassembled WGS sequence"/>
</dbReference>
<dbReference type="PROSITE" id="PS51257">
    <property type="entry name" value="PROKAR_LIPOPROTEIN"/>
    <property type="match status" value="1"/>
</dbReference>
<evidence type="ECO:0000313" key="1">
    <source>
        <dbReference type="EMBL" id="MFD0947300.1"/>
    </source>
</evidence>
<dbReference type="RefSeq" id="WP_264944942.1">
    <property type="nucleotide sequence ID" value="NZ_JAPDRA010000006.1"/>
</dbReference>
<protein>
    <recommendedName>
        <fullName evidence="3">Lipoprotein</fullName>
    </recommendedName>
</protein>
<dbReference type="EMBL" id="JBHTJG010000006">
    <property type="protein sequence ID" value="MFD0947300.1"/>
    <property type="molecule type" value="Genomic_DNA"/>
</dbReference>
<name>A0ABW3H739_9SPHN</name>
<comment type="caution">
    <text evidence="1">The sequence shown here is derived from an EMBL/GenBank/DDBJ whole genome shotgun (WGS) entry which is preliminary data.</text>
</comment>
<sequence length="127" mass="14081">MKIDGLWLLSFAIFLSGCGDNRSADPRSDPVFAGIWGNEYRKGTDILQERVRKRFPGGSPERDLAQYMEHLGLKVERQQHPSGGTSGTASIRYDAFICGSQFRIGWTADARGRIEATHALYGDTGFP</sequence>
<gene>
    <name evidence="1" type="ORF">ACFQ1E_13200</name>
</gene>
<keyword evidence="2" id="KW-1185">Reference proteome</keyword>
<evidence type="ECO:0008006" key="3">
    <source>
        <dbReference type="Google" id="ProtNLM"/>
    </source>
</evidence>
<organism evidence="1 2">
    <name type="scientific">Sphingomonas canadensis</name>
    <dbReference type="NCBI Taxonomy" id="1219257"/>
    <lineage>
        <taxon>Bacteria</taxon>
        <taxon>Pseudomonadati</taxon>
        <taxon>Pseudomonadota</taxon>
        <taxon>Alphaproteobacteria</taxon>
        <taxon>Sphingomonadales</taxon>
        <taxon>Sphingomonadaceae</taxon>
        <taxon>Sphingomonas</taxon>
    </lineage>
</organism>
<reference evidence="2" key="1">
    <citation type="journal article" date="2019" name="Int. J. Syst. Evol. Microbiol.">
        <title>The Global Catalogue of Microorganisms (GCM) 10K type strain sequencing project: providing services to taxonomists for standard genome sequencing and annotation.</title>
        <authorList>
            <consortium name="The Broad Institute Genomics Platform"/>
            <consortium name="The Broad Institute Genome Sequencing Center for Infectious Disease"/>
            <person name="Wu L."/>
            <person name="Ma J."/>
        </authorList>
    </citation>
    <scope>NUCLEOTIDE SEQUENCE [LARGE SCALE GENOMIC DNA]</scope>
    <source>
        <strain evidence="2">CCUG 62982</strain>
    </source>
</reference>
<accession>A0ABW3H739</accession>